<dbReference type="EMBL" id="GBEZ01020612">
    <property type="protein sequence ID" value="JAC66073.1"/>
    <property type="molecule type" value="Transcribed_RNA"/>
</dbReference>
<sequence>EKVETQVRQATLQILFKLAPISPQTSLHLDNFTFGKKEFTTTNVKQYSIAFSVSSELRGRNFLG</sequence>
<protein>
    <submittedName>
        <fullName evidence="1">Uncharacterized protein</fullName>
    </submittedName>
</protein>
<gene>
    <name evidence="1" type="ORF">TSPGSL018_14536</name>
</gene>
<organism evidence="1">
    <name type="scientific">Tetraselmis sp. GSL018</name>
    <dbReference type="NCBI Taxonomy" id="582737"/>
    <lineage>
        <taxon>Eukaryota</taxon>
        <taxon>Viridiplantae</taxon>
        <taxon>Chlorophyta</taxon>
        <taxon>core chlorophytes</taxon>
        <taxon>Chlorodendrophyceae</taxon>
        <taxon>Chlorodendrales</taxon>
        <taxon>Chlorodendraceae</taxon>
        <taxon>Tetraselmis</taxon>
    </lineage>
</organism>
<reference evidence="1" key="1">
    <citation type="submission" date="2014-05" db="EMBL/GenBank/DDBJ databases">
        <title>The transcriptome of the halophilic microalga Tetraselmis sp. GSL018 isolated from the Great Salt Lake, Utah.</title>
        <authorList>
            <person name="Jinkerson R.E."/>
            <person name="D'Adamo S."/>
            <person name="Posewitz M.C."/>
        </authorList>
    </citation>
    <scope>NUCLEOTIDE SEQUENCE</scope>
    <source>
        <strain evidence="1">GSL018</strain>
    </source>
</reference>
<proteinExistence type="predicted"/>
<accession>A0A061R283</accession>
<name>A0A061R283_9CHLO</name>
<feature type="non-terminal residue" evidence="1">
    <location>
        <position position="1"/>
    </location>
</feature>
<evidence type="ECO:0000313" key="1">
    <source>
        <dbReference type="EMBL" id="JAC66073.1"/>
    </source>
</evidence>
<dbReference type="AlphaFoldDB" id="A0A061R283"/>